<dbReference type="RefSeq" id="WP_081924221.1">
    <property type="nucleotide sequence ID" value="NZ_BAAAUZ010000049.1"/>
</dbReference>
<dbReference type="CDD" id="cd07043">
    <property type="entry name" value="STAS_anti-anti-sigma_factors"/>
    <property type="match status" value="1"/>
</dbReference>
<comment type="similarity">
    <text evidence="1 2">Belongs to the anti-sigma-factor antagonist family.</text>
</comment>
<dbReference type="PANTHER" id="PTHR33495:SF2">
    <property type="entry name" value="ANTI-SIGMA FACTOR ANTAGONIST TM_1081-RELATED"/>
    <property type="match status" value="1"/>
</dbReference>
<feature type="domain" description="STAS" evidence="3">
    <location>
        <begin position="17"/>
        <end position="112"/>
    </location>
</feature>
<dbReference type="Proteomes" id="UP001143463">
    <property type="component" value="Unassembled WGS sequence"/>
</dbReference>
<organism evidence="4 5">
    <name type="scientific">Pseudonocardia halophobica</name>
    <dbReference type="NCBI Taxonomy" id="29401"/>
    <lineage>
        <taxon>Bacteria</taxon>
        <taxon>Bacillati</taxon>
        <taxon>Actinomycetota</taxon>
        <taxon>Actinomycetes</taxon>
        <taxon>Pseudonocardiales</taxon>
        <taxon>Pseudonocardiaceae</taxon>
        <taxon>Pseudonocardia</taxon>
    </lineage>
</organism>
<evidence type="ECO:0000256" key="1">
    <source>
        <dbReference type="ARBA" id="ARBA00009013"/>
    </source>
</evidence>
<dbReference type="Pfam" id="PF01740">
    <property type="entry name" value="STAS"/>
    <property type="match status" value="1"/>
</dbReference>
<dbReference type="GO" id="GO:0043856">
    <property type="term" value="F:anti-sigma factor antagonist activity"/>
    <property type="evidence" value="ECO:0007669"/>
    <property type="project" value="InterPro"/>
</dbReference>
<dbReference type="EMBL" id="BSFQ01000016">
    <property type="protein sequence ID" value="GLL12801.1"/>
    <property type="molecule type" value="Genomic_DNA"/>
</dbReference>
<dbReference type="PROSITE" id="PS50801">
    <property type="entry name" value="STAS"/>
    <property type="match status" value="1"/>
</dbReference>
<gene>
    <name evidence="4" type="primary">rsbV_1</name>
    <name evidence="4" type="ORF">GCM10017577_39420</name>
</gene>
<dbReference type="NCBIfam" id="TIGR00377">
    <property type="entry name" value="ant_ant_sig"/>
    <property type="match status" value="1"/>
</dbReference>
<evidence type="ECO:0000259" key="3">
    <source>
        <dbReference type="PROSITE" id="PS50801"/>
    </source>
</evidence>
<dbReference type="AlphaFoldDB" id="A0A9W6L6D8"/>
<keyword evidence="5" id="KW-1185">Reference proteome</keyword>
<evidence type="ECO:0000313" key="5">
    <source>
        <dbReference type="Proteomes" id="UP001143463"/>
    </source>
</evidence>
<evidence type="ECO:0000256" key="2">
    <source>
        <dbReference type="RuleBase" id="RU003749"/>
    </source>
</evidence>
<sequence>MSTSSGVHRDPTRPQPLRVEARAEAPRVVLVLVGDLTFGTAPSLEEHVREVAEAAGPDLPADLVIDVAALDFCDSAGLAALIGLQRRAARRGGTVTLAGASGTLRRVLRVTGAEILFTLRPADPASGVGTEGQVG</sequence>
<dbReference type="Gene3D" id="3.30.750.24">
    <property type="entry name" value="STAS domain"/>
    <property type="match status" value="1"/>
</dbReference>
<protein>
    <recommendedName>
        <fullName evidence="2">Anti-sigma factor antagonist</fullName>
    </recommendedName>
</protein>
<reference evidence="4" key="1">
    <citation type="journal article" date="2014" name="Int. J. Syst. Evol. Microbiol.">
        <title>Complete genome sequence of Corynebacterium casei LMG S-19264T (=DSM 44701T), isolated from a smear-ripened cheese.</title>
        <authorList>
            <consortium name="US DOE Joint Genome Institute (JGI-PGF)"/>
            <person name="Walter F."/>
            <person name="Albersmeier A."/>
            <person name="Kalinowski J."/>
            <person name="Ruckert C."/>
        </authorList>
    </citation>
    <scope>NUCLEOTIDE SEQUENCE</scope>
    <source>
        <strain evidence="4">VKM Ac-1069</strain>
    </source>
</reference>
<accession>A0A9W6L6D8</accession>
<dbReference type="PANTHER" id="PTHR33495">
    <property type="entry name" value="ANTI-SIGMA FACTOR ANTAGONIST TM_1081-RELATED-RELATED"/>
    <property type="match status" value="1"/>
</dbReference>
<reference evidence="4" key="2">
    <citation type="submission" date="2023-01" db="EMBL/GenBank/DDBJ databases">
        <authorList>
            <person name="Sun Q."/>
            <person name="Evtushenko L."/>
        </authorList>
    </citation>
    <scope>NUCLEOTIDE SEQUENCE</scope>
    <source>
        <strain evidence="4">VKM Ac-1069</strain>
    </source>
</reference>
<name>A0A9W6L6D8_9PSEU</name>
<proteinExistence type="inferred from homology"/>
<comment type="caution">
    <text evidence="4">The sequence shown here is derived from an EMBL/GenBank/DDBJ whole genome shotgun (WGS) entry which is preliminary data.</text>
</comment>
<dbReference type="InterPro" id="IPR002645">
    <property type="entry name" value="STAS_dom"/>
</dbReference>
<evidence type="ECO:0000313" key="4">
    <source>
        <dbReference type="EMBL" id="GLL12801.1"/>
    </source>
</evidence>
<dbReference type="SUPFAM" id="SSF52091">
    <property type="entry name" value="SpoIIaa-like"/>
    <property type="match status" value="1"/>
</dbReference>
<dbReference type="InterPro" id="IPR003658">
    <property type="entry name" value="Anti-sigma_ant"/>
</dbReference>
<dbReference type="InterPro" id="IPR036513">
    <property type="entry name" value="STAS_dom_sf"/>
</dbReference>